<dbReference type="GO" id="GO:0000049">
    <property type="term" value="F:tRNA binding"/>
    <property type="evidence" value="ECO:0007669"/>
    <property type="project" value="UniProtKB-UniRule"/>
</dbReference>
<comment type="catalytic activity">
    <reaction evidence="7">
        <text>guanosine(18) in tRNA + S-adenosyl-L-methionine = 2'-O-methylguanosine(18) in tRNA + S-adenosyl-L-homocysteine + H(+)</text>
        <dbReference type="Rhea" id="RHEA:20077"/>
        <dbReference type="Rhea" id="RHEA-COMP:10190"/>
        <dbReference type="Rhea" id="RHEA-COMP:10192"/>
        <dbReference type="ChEBI" id="CHEBI:15378"/>
        <dbReference type="ChEBI" id="CHEBI:57856"/>
        <dbReference type="ChEBI" id="CHEBI:59789"/>
        <dbReference type="ChEBI" id="CHEBI:74269"/>
        <dbReference type="ChEBI" id="CHEBI:74445"/>
        <dbReference type="EC" id="2.1.1.34"/>
    </reaction>
</comment>
<dbReference type="GO" id="GO:0141100">
    <property type="term" value="F:tRNA (guanine(18)-2'-O)-methyltransferase activity"/>
    <property type="evidence" value="ECO:0007669"/>
    <property type="project" value="UniProtKB-UniRule"/>
</dbReference>
<reference evidence="9" key="1">
    <citation type="journal article" date="2021" name="PeerJ">
        <title>Extensive microbial diversity within the chicken gut microbiome revealed by metagenomics and culture.</title>
        <authorList>
            <person name="Gilroy R."/>
            <person name="Ravi A."/>
            <person name="Getino M."/>
            <person name="Pursley I."/>
            <person name="Horton D.L."/>
            <person name="Alikhan N.F."/>
            <person name="Baker D."/>
            <person name="Gharbi K."/>
            <person name="Hall N."/>
            <person name="Watson M."/>
            <person name="Adriaenssens E.M."/>
            <person name="Foster-Nyarko E."/>
            <person name="Jarju S."/>
            <person name="Secka A."/>
            <person name="Antonio M."/>
            <person name="Oren A."/>
            <person name="Chaudhuri R.R."/>
            <person name="La Ragione R."/>
            <person name="Hildebrand F."/>
            <person name="Pallen M.J."/>
        </authorList>
    </citation>
    <scope>NUCLEOTIDE SEQUENCE</scope>
    <source>
        <strain evidence="9">ChiHjej11B10-19426</strain>
    </source>
</reference>
<dbReference type="InterPro" id="IPR001537">
    <property type="entry name" value="SpoU_MeTrfase"/>
</dbReference>
<evidence type="ECO:0000256" key="4">
    <source>
        <dbReference type="ARBA" id="ARBA00022691"/>
    </source>
</evidence>
<sequence length="231" mass="26027">MANTAPDPHDASWYRDRIDYLAGFMLPQRFETLCRVAGERTRWMTVCTENTFHPQNASAIVRTCEAFGIQDIHTVESLCPFNPNVHIVRGTDKWIDLHRHATTAEALAALRGAGYRIVATTPHSGDTPPEAFDVTASPFAVVFGTEHAGVSDEMIAASDAFIRIPMVGFVESLNVSACASILLYQLSRRLRESATTDWRLAETDRLQLIFRWLMASIRDSERILYRQFPRP</sequence>
<evidence type="ECO:0000259" key="8">
    <source>
        <dbReference type="Pfam" id="PF00588"/>
    </source>
</evidence>
<accession>A0A9D2ILL1</accession>
<evidence type="ECO:0000256" key="6">
    <source>
        <dbReference type="ARBA" id="ARBA00022884"/>
    </source>
</evidence>
<dbReference type="InterPro" id="IPR029028">
    <property type="entry name" value="Alpha/beta_knot_MTases"/>
</dbReference>
<reference evidence="9" key="2">
    <citation type="submission" date="2021-04" db="EMBL/GenBank/DDBJ databases">
        <authorList>
            <person name="Gilroy R."/>
        </authorList>
    </citation>
    <scope>NUCLEOTIDE SEQUENCE</scope>
    <source>
        <strain evidence="9">ChiHjej11B10-19426</strain>
    </source>
</reference>
<evidence type="ECO:0000256" key="1">
    <source>
        <dbReference type="ARBA" id="ARBA00022555"/>
    </source>
</evidence>
<evidence type="ECO:0000256" key="5">
    <source>
        <dbReference type="ARBA" id="ARBA00022694"/>
    </source>
</evidence>
<keyword evidence="4 7" id="KW-0949">S-adenosyl-L-methionine</keyword>
<dbReference type="GO" id="GO:0002938">
    <property type="term" value="P:tRNA guanine ribose methylation"/>
    <property type="evidence" value="ECO:0007669"/>
    <property type="project" value="UniProtKB-UniRule"/>
</dbReference>
<feature type="binding site" evidence="7">
    <location>
        <position position="164"/>
    </location>
    <ligand>
        <name>S-adenosyl-L-methionine</name>
        <dbReference type="ChEBI" id="CHEBI:59789"/>
    </ligand>
</feature>
<keyword evidence="3 7" id="KW-0808">Transferase</keyword>
<dbReference type="HAMAP" id="MF_02060">
    <property type="entry name" value="tRNA_methyltr_TrmH"/>
    <property type="match status" value="1"/>
</dbReference>
<gene>
    <name evidence="7" type="primary">trmH</name>
    <name evidence="9" type="ORF">H9816_05580</name>
</gene>
<keyword evidence="1 7" id="KW-0820">tRNA-binding</keyword>
<evidence type="ECO:0000313" key="10">
    <source>
        <dbReference type="Proteomes" id="UP000824014"/>
    </source>
</evidence>
<evidence type="ECO:0000256" key="3">
    <source>
        <dbReference type="ARBA" id="ARBA00022679"/>
    </source>
</evidence>
<dbReference type="Proteomes" id="UP000824014">
    <property type="component" value="Unassembled WGS sequence"/>
</dbReference>
<dbReference type="InterPro" id="IPR029026">
    <property type="entry name" value="tRNA_m1G_MTases_N"/>
</dbReference>
<dbReference type="Pfam" id="PF00588">
    <property type="entry name" value="SpoU_methylase"/>
    <property type="match status" value="1"/>
</dbReference>
<dbReference type="InterPro" id="IPR033671">
    <property type="entry name" value="TrmH"/>
</dbReference>
<dbReference type="PANTHER" id="PTHR43453">
    <property type="entry name" value="RRNA METHYLASE-LIKE"/>
    <property type="match status" value="1"/>
</dbReference>
<organism evidence="9 10">
    <name type="scientific">Candidatus Tidjanibacter faecipullorum</name>
    <dbReference type="NCBI Taxonomy" id="2838766"/>
    <lineage>
        <taxon>Bacteria</taxon>
        <taxon>Pseudomonadati</taxon>
        <taxon>Bacteroidota</taxon>
        <taxon>Bacteroidia</taxon>
        <taxon>Bacteroidales</taxon>
        <taxon>Rikenellaceae</taxon>
        <taxon>Tidjanibacter</taxon>
    </lineage>
</organism>
<proteinExistence type="inferred from homology"/>
<feature type="domain" description="tRNA/rRNA methyltransferase SpoU type" evidence="8">
    <location>
        <begin position="45"/>
        <end position="184"/>
    </location>
</feature>
<name>A0A9D2ILL1_9BACT</name>
<dbReference type="SUPFAM" id="SSF75217">
    <property type="entry name" value="alpha/beta knot"/>
    <property type="match status" value="1"/>
</dbReference>
<protein>
    <recommendedName>
        <fullName evidence="7">tRNA (guanosine(18)-2'-O)-methyltransferase</fullName>
        <ecNumber evidence="7">2.1.1.34</ecNumber>
    </recommendedName>
    <alternativeName>
        <fullName evidence="7">tRNA [Gm18] methyltransferase</fullName>
    </alternativeName>
</protein>
<dbReference type="EC" id="2.1.1.34" evidence="7"/>
<keyword evidence="5 7" id="KW-0819">tRNA processing</keyword>
<evidence type="ECO:0000256" key="7">
    <source>
        <dbReference type="HAMAP-Rule" id="MF_02060"/>
    </source>
</evidence>
<feature type="binding site" evidence="7">
    <location>
        <position position="120"/>
    </location>
    <ligand>
        <name>S-adenosyl-L-methionine</name>
        <dbReference type="ChEBI" id="CHEBI:59789"/>
    </ligand>
</feature>
<dbReference type="EMBL" id="DXCC01000017">
    <property type="protein sequence ID" value="HIZ15361.1"/>
    <property type="molecule type" value="Genomic_DNA"/>
</dbReference>
<comment type="function">
    <text evidence="7">Catalyzes the 2'-O methylation of guanosine at position 18 in tRNA.</text>
</comment>
<comment type="caution">
    <text evidence="9">The sequence shown here is derived from an EMBL/GenBank/DDBJ whole genome shotgun (WGS) entry which is preliminary data.</text>
</comment>
<keyword evidence="2 7" id="KW-0489">Methyltransferase</keyword>
<evidence type="ECO:0000313" key="9">
    <source>
        <dbReference type="EMBL" id="HIZ15361.1"/>
    </source>
</evidence>
<comment type="similarity">
    <text evidence="7">Belongs to the class IV-like SAM-binding methyltransferase superfamily. RNA methyltransferase TrmH family.</text>
</comment>
<comment type="caution">
    <text evidence="7">Lacks conserved residue(s) required for the propagation of feature annotation.</text>
</comment>
<dbReference type="PANTHER" id="PTHR43453:SF1">
    <property type="entry name" value="TRNA_RRNA METHYLTRANSFERASE SPOU TYPE DOMAIN-CONTAINING PROTEIN"/>
    <property type="match status" value="1"/>
</dbReference>
<feature type="binding site" evidence="7">
    <location>
        <position position="173"/>
    </location>
    <ligand>
        <name>S-adenosyl-L-methionine</name>
        <dbReference type="ChEBI" id="CHEBI:59789"/>
    </ligand>
</feature>
<dbReference type="CDD" id="cd18092">
    <property type="entry name" value="SpoU-like_TrmH"/>
    <property type="match status" value="1"/>
</dbReference>
<dbReference type="AlphaFoldDB" id="A0A9D2ILL1"/>
<keyword evidence="6 7" id="KW-0694">RNA-binding</keyword>
<evidence type="ECO:0000256" key="2">
    <source>
        <dbReference type="ARBA" id="ARBA00022603"/>
    </source>
</evidence>
<dbReference type="Gene3D" id="3.40.1280.10">
    <property type="match status" value="1"/>
</dbReference>